<dbReference type="Gene3D" id="1.25.40.190">
    <property type="entry name" value="Actin-related protein 2/3 complex subunit 5"/>
    <property type="match status" value="1"/>
</dbReference>
<dbReference type="Proteomes" id="UP000567179">
    <property type="component" value="Unassembled WGS sequence"/>
</dbReference>
<keyword evidence="5 14" id="KW-0378">Hydrolase</keyword>
<dbReference type="GO" id="GO:0044396">
    <property type="term" value="P:actin cortical patch organization"/>
    <property type="evidence" value="ECO:0007669"/>
    <property type="project" value="UniProtKB-ARBA"/>
</dbReference>
<feature type="compositionally biased region" description="Acidic residues" evidence="15">
    <location>
        <begin position="424"/>
        <end position="442"/>
    </location>
</feature>
<evidence type="ECO:0000256" key="4">
    <source>
        <dbReference type="ARBA" id="ARBA00022490"/>
    </source>
</evidence>
<dbReference type="InterPro" id="IPR001579">
    <property type="entry name" value="Glyco_hydro_18_chit_AS"/>
</dbReference>
<evidence type="ECO:0000256" key="6">
    <source>
        <dbReference type="ARBA" id="ARBA00023024"/>
    </source>
</evidence>
<dbReference type="InterPro" id="IPR017853">
    <property type="entry name" value="GH"/>
</dbReference>
<evidence type="ECO:0000256" key="1">
    <source>
        <dbReference type="ARBA" id="ARBA00000822"/>
    </source>
</evidence>
<evidence type="ECO:0000256" key="3">
    <source>
        <dbReference type="ARBA" id="ARBA00006084"/>
    </source>
</evidence>
<dbReference type="GO" id="GO:0030833">
    <property type="term" value="P:regulation of actin filament polymerization"/>
    <property type="evidence" value="ECO:0007669"/>
    <property type="project" value="InterPro"/>
</dbReference>
<dbReference type="InterPro" id="IPR050314">
    <property type="entry name" value="Glycosyl_Hydrlase_18"/>
</dbReference>
<dbReference type="FunFam" id="1.25.40.190:FF:000003">
    <property type="entry name" value="Actin-related protein 2/3 complex subunit 5"/>
    <property type="match status" value="1"/>
</dbReference>
<dbReference type="EMBL" id="JAACJJ010000002">
    <property type="protein sequence ID" value="KAF5329772.1"/>
    <property type="molecule type" value="Genomic_DNA"/>
</dbReference>
<evidence type="ECO:0000256" key="11">
    <source>
        <dbReference type="ARBA" id="ARBA00040214"/>
    </source>
</evidence>
<dbReference type="PANTHER" id="PTHR11177">
    <property type="entry name" value="CHITINASE"/>
    <property type="match status" value="1"/>
</dbReference>
<evidence type="ECO:0000256" key="10">
    <source>
        <dbReference type="ARBA" id="ARBA00023326"/>
    </source>
</evidence>
<accession>A0A8H5FAR7</accession>
<dbReference type="InterPro" id="IPR006789">
    <property type="entry name" value="ARPC5"/>
</dbReference>
<keyword evidence="4" id="KW-0963">Cytoplasm</keyword>
<feature type="region of interest" description="Disordered" evidence="15">
    <location>
        <begin position="424"/>
        <end position="445"/>
    </location>
</feature>
<evidence type="ECO:0000256" key="7">
    <source>
        <dbReference type="ARBA" id="ARBA00023212"/>
    </source>
</evidence>
<keyword evidence="6" id="KW-0146">Chitin degradation</keyword>
<comment type="catalytic activity">
    <reaction evidence="1">
        <text>Random endo-hydrolysis of N-acetyl-beta-D-glucosaminide (1-&gt;4)-beta-linkages in chitin and chitodextrins.</text>
        <dbReference type="EC" id="3.2.1.14"/>
    </reaction>
</comment>
<dbReference type="GO" id="GO:0008843">
    <property type="term" value="F:endochitinase activity"/>
    <property type="evidence" value="ECO:0007669"/>
    <property type="project" value="UniProtKB-EC"/>
</dbReference>
<evidence type="ECO:0000259" key="16">
    <source>
        <dbReference type="PROSITE" id="PS51910"/>
    </source>
</evidence>
<comment type="function">
    <text evidence="13">Functions as a component of the Arp2/3 complex which is involved in regulation of actin polymerization and together with an activating nucleation-promoting factor (NPF) mediates the formation of branched actin networks.</text>
</comment>
<evidence type="ECO:0000256" key="5">
    <source>
        <dbReference type="ARBA" id="ARBA00022801"/>
    </source>
</evidence>
<reference evidence="17 18" key="1">
    <citation type="journal article" date="2020" name="ISME J.">
        <title>Uncovering the hidden diversity of litter-decomposition mechanisms in mushroom-forming fungi.</title>
        <authorList>
            <person name="Floudas D."/>
            <person name="Bentzer J."/>
            <person name="Ahren D."/>
            <person name="Johansson T."/>
            <person name="Persson P."/>
            <person name="Tunlid A."/>
        </authorList>
    </citation>
    <scope>NUCLEOTIDE SEQUENCE [LARGE SCALE GENOMIC DNA]</scope>
    <source>
        <strain evidence="17 18">CBS 101986</strain>
    </source>
</reference>
<dbReference type="Pfam" id="PF00704">
    <property type="entry name" value="Glyco_hydro_18"/>
    <property type="match status" value="1"/>
</dbReference>
<dbReference type="GO" id="GO:0000272">
    <property type="term" value="P:polysaccharide catabolic process"/>
    <property type="evidence" value="ECO:0007669"/>
    <property type="project" value="UniProtKB-KW"/>
</dbReference>
<evidence type="ECO:0000313" key="18">
    <source>
        <dbReference type="Proteomes" id="UP000567179"/>
    </source>
</evidence>
<name>A0A8H5FAR7_9AGAR</name>
<dbReference type="OrthoDB" id="429520at2759"/>
<feature type="domain" description="GH18" evidence="16">
    <location>
        <begin position="1"/>
        <end position="222"/>
    </location>
</feature>
<dbReference type="InterPro" id="IPR036743">
    <property type="entry name" value="ARPC5_sf"/>
</dbReference>
<keyword evidence="18" id="KW-1185">Reference proteome</keyword>
<evidence type="ECO:0000256" key="14">
    <source>
        <dbReference type="RuleBase" id="RU000489"/>
    </source>
</evidence>
<dbReference type="SUPFAM" id="SSF51445">
    <property type="entry name" value="(Trans)glycosidases"/>
    <property type="match status" value="1"/>
</dbReference>
<evidence type="ECO:0000256" key="8">
    <source>
        <dbReference type="ARBA" id="ARBA00023277"/>
    </source>
</evidence>
<evidence type="ECO:0000313" key="17">
    <source>
        <dbReference type="EMBL" id="KAF5329772.1"/>
    </source>
</evidence>
<organism evidence="17 18">
    <name type="scientific">Psilocybe cf. subviscida</name>
    <dbReference type="NCBI Taxonomy" id="2480587"/>
    <lineage>
        <taxon>Eukaryota</taxon>
        <taxon>Fungi</taxon>
        <taxon>Dikarya</taxon>
        <taxon>Basidiomycota</taxon>
        <taxon>Agaricomycotina</taxon>
        <taxon>Agaricomycetes</taxon>
        <taxon>Agaricomycetidae</taxon>
        <taxon>Agaricales</taxon>
        <taxon>Agaricineae</taxon>
        <taxon>Strophariaceae</taxon>
        <taxon>Psilocybe</taxon>
    </lineage>
</organism>
<dbReference type="GO" id="GO:0006032">
    <property type="term" value="P:chitin catabolic process"/>
    <property type="evidence" value="ECO:0007669"/>
    <property type="project" value="UniProtKB-KW"/>
</dbReference>
<proteinExistence type="inferred from homology"/>
<dbReference type="SMART" id="SM00636">
    <property type="entry name" value="Glyco_18"/>
    <property type="match status" value="1"/>
</dbReference>
<gene>
    <name evidence="17" type="ORF">D9619_009132</name>
</gene>
<comment type="similarity">
    <text evidence="3">Belongs to the ARPC5 family.</text>
</comment>
<dbReference type="PROSITE" id="PS51910">
    <property type="entry name" value="GH18_2"/>
    <property type="match status" value="1"/>
</dbReference>
<evidence type="ECO:0000256" key="15">
    <source>
        <dbReference type="SAM" id="MobiDB-lite"/>
    </source>
</evidence>
<evidence type="ECO:0000256" key="13">
    <source>
        <dbReference type="ARBA" id="ARBA00060329"/>
    </source>
</evidence>
<evidence type="ECO:0000256" key="12">
    <source>
        <dbReference type="ARBA" id="ARBA00041308"/>
    </source>
</evidence>
<dbReference type="GO" id="GO:0005885">
    <property type="term" value="C:Arp2/3 protein complex"/>
    <property type="evidence" value="ECO:0007669"/>
    <property type="project" value="InterPro"/>
</dbReference>
<keyword evidence="8" id="KW-0119">Carbohydrate metabolism</keyword>
<comment type="caution">
    <text evidence="17">The sequence shown here is derived from an EMBL/GenBank/DDBJ whole genome shotgun (WGS) entry which is preliminary data.</text>
</comment>
<evidence type="ECO:0000256" key="2">
    <source>
        <dbReference type="ARBA" id="ARBA00004245"/>
    </source>
</evidence>
<keyword evidence="10" id="KW-0624">Polysaccharide degradation</keyword>
<dbReference type="InterPro" id="IPR001223">
    <property type="entry name" value="Glyco_hydro18_cat"/>
</dbReference>
<protein>
    <recommendedName>
        <fullName evidence="11">Actin-related protein 2/3 complex subunit 5</fullName>
    </recommendedName>
    <alternativeName>
        <fullName evidence="12">Arp2/3 complex 16 kDa subunit</fullName>
    </alternativeName>
</protein>
<dbReference type="GO" id="GO:0034314">
    <property type="term" value="P:Arp2/3 complex-mediated actin nucleation"/>
    <property type="evidence" value="ECO:0007669"/>
    <property type="project" value="InterPro"/>
</dbReference>
<dbReference type="SUPFAM" id="SSF69103">
    <property type="entry name" value="Arp2/3 complex 16 kDa subunit ARPC5"/>
    <property type="match status" value="1"/>
</dbReference>
<dbReference type="PROSITE" id="PS01095">
    <property type="entry name" value="GH18_1"/>
    <property type="match status" value="1"/>
</dbReference>
<keyword evidence="7" id="KW-0206">Cytoskeleton</keyword>
<sequence>MIRQMVSTDANIKTFIKSALSVMETYGFDGLDIDWEYPAAQDRGGVSTDTARYTEFMRQVKKAFEPNGYGLTFTAPSSYWYLQHFDLPGLMKSADWVNIMTYDLHGTWDGVDPFIGKIVLAHTNLTEIKQTMQLFYNVGVDPSQMVLGIGFYGSPIYDDVDAVKYVSWDDDQWVSYDDAQTLQQKLEFANTICLGGTMIWSLDQDDTSYTALSGLFAGLDIHKPSRVEHGNECQITGCGQDCPVGYTFMTHTYSNPAVAETCDTDKPAKVCCPPGAVPQDCHWRGFEGTTCNAQCDTGEIVLALDSTGDDGKATCAIGNKAYCCKSGERDAATLRIKLALSRRVNSLPIYAVLIRAPQERHHSAARRTCKWVGDPPDCLNAVCDIGQVAVYDALPVKPEWVFPSVSPVESDTYNVDEPATFTVDFDDNTDAGDTGDDGEENDSPFGEVFISSPHASSVSSLDLSSDWVLVGCSPTSDQPQQVTAYCSKSIDDTDSGCGHVFIGKAIHTIVRMPKTCGLGPYARVVSLEPHPDQTVVPPYHASQQKSLVYSLSFDYNFAAIPEENGPVLDAMINSAPDDGTTSTRRNAKRDFHQPEGLEKRWFGPFDAWLKKLNTITSTKALSQNFHWSDTYTIFHQEEQCPHFMSSLDISVSGHASFLASFGYYLEATVVPPEIQQAYLFAKSEASASATFTIEALAGIDFSSDRSELISFGFPGLYYPGLLTLGPSLHIYGQLIGELSMSGKLEATIGYTFPSVDWAFGKQDSNTDEEPGFDPIDFNTFTHGIGPGSFDVNVNLEGNFESIRDLNLAYSKIPSFQIGLRLSNADIHAFLEADMFAGFGVNGSVSLAHYGANINAGVTGELLFWRPNPLSVPLFSADVPFYAQCWNAAKQGDPTNNIVKRDVIRHTESRVSTHDRVLHEKHLKELHDPQAPAHITNRVLSGKIRRTLPTTVSPLRPIANEVHATADGSSAEGNEIVDTPTGTLNCNLFDPDLDPDQSGDRMARRDLISEKRQNPQNLEIVQPELQDIVSVPSNSNPSSNETTPRLPPFKVLDSQTSNMKSCKNFVSIPNYNRVPITGYFDLDFPAALTPQVFSYGTIPVLLQNAKGNPGLVVRPAATFIDYLKQQTDLYQPGNTWCAWVKANLQLAPSYFSQQSLFSRVGDCYPNNNVPGSKMPANSQCRYRFDGERNLDTSLGKSKDFRDPVREEFLRINTCVRQAWSDWSTAYLASTDPIAIAAPNRGNVNVPNLYDNYIHTVIANMPVYLRSQVTTMIALTKLDKDQSVDPPVNDLIDLSFDVLLDDKANGINIAGNQLDARGLHAFAQDQRVTQQDLTDSILNEIKGDFSAFRKIDIDIYDEDVLQESELYEADPRDPAEVLDDAKQRQAAVRSLLAKNDIPGALTTILENAPYGPNVDDAKVITLQTLLTILNTTKSTDITGVIKSLSLDTQDTLMKYLYKGMAMPGWGDISGSVLLGWHEKLTEVAGVGCIVRTMTDRRAV</sequence>
<keyword evidence="9 14" id="KW-0326">Glycosidase</keyword>
<comment type="subcellular location">
    <subcellularLocation>
        <location evidence="2">Cytoplasm</location>
        <location evidence="2">Cytoskeleton</location>
    </subcellularLocation>
</comment>
<dbReference type="GO" id="GO:0008061">
    <property type="term" value="F:chitin binding"/>
    <property type="evidence" value="ECO:0007669"/>
    <property type="project" value="InterPro"/>
</dbReference>
<dbReference type="Pfam" id="PF04699">
    <property type="entry name" value="P16-Arc"/>
    <property type="match status" value="1"/>
</dbReference>
<dbReference type="PANTHER" id="PTHR11177:SF397">
    <property type="entry name" value="CHITINASE"/>
    <property type="match status" value="1"/>
</dbReference>
<dbReference type="Gene3D" id="3.20.20.80">
    <property type="entry name" value="Glycosidases"/>
    <property type="match status" value="1"/>
</dbReference>
<evidence type="ECO:0000256" key="9">
    <source>
        <dbReference type="ARBA" id="ARBA00023295"/>
    </source>
</evidence>
<dbReference type="InterPro" id="IPR011583">
    <property type="entry name" value="Chitinase_II/V-like_cat"/>
</dbReference>